<dbReference type="Pfam" id="PF05643">
    <property type="entry name" value="GNA1162-like"/>
    <property type="match status" value="1"/>
</dbReference>
<reference evidence="3" key="1">
    <citation type="journal article" date="2019" name="Int. J. Syst. Evol. Microbiol.">
        <title>The Global Catalogue of Microorganisms (GCM) 10K type strain sequencing project: providing services to taxonomists for standard genome sequencing and annotation.</title>
        <authorList>
            <consortium name="The Broad Institute Genomics Platform"/>
            <consortium name="The Broad Institute Genome Sequencing Center for Infectious Disease"/>
            <person name="Wu L."/>
            <person name="Ma J."/>
        </authorList>
    </citation>
    <scope>NUCLEOTIDE SEQUENCE [LARGE SCALE GENOMIC DNA]</scope>
    <source>
        <strain evidence="3">CCM 7132</strain>
    </source>
</reference>
<feature type="signal peptide" evidence="1">
    <location>
        <begin position="1"/>
        <end position="22"/>
    </location>
</feature>
<evidence type="ECO:0000313" key="3">
    <source>
        <dbReference type="Proteomes" id="UP000637769"/>
    </source>
</evidence>
<evidence type="ECO:0000313" key="2">
    <source>
        <dbReference type="EMBL" id="GGC39209.1"/>
    </source>
</evidence>
<dbReference type="EMBL" id="BMCH01000007">
    <property type="protein sequence ID" value="GGC39209.1"/>
    <property type="molecule type" value="Genomic_DNA"/>
</dbReference>
<gene>
    <name evidence="2" type="ORF">GCM10007207_25900</name>
</gene>
<feature type="chain" id="PRO_5047051463" evidence="1">
    <location>
        <begin position="23"/>
        <end position="216"/>
    </location>
</feature>
<keyword evidence="3" id="KW-1185">Reference proteome</keyword>
<comment type="caution">
    <text evidence="2">The sequence shown here is derived from an EMBL/GenBank/DDBJ whole genome shotgun (WGS) entry which is preliminary data.</text>
</comment>
<proteinExistence type="predicted"/>
<dbReference type="InterPro" id="IPR008517">
    <property type="entry name" value="GNA1162-like"/>
</dbReference>
<keyword evidence="1" id="KW-0732">Signal</keyword>
<dbReference type="PROSITE" id="PS51257">
    <property type="entry name" value="PROKAR_LIPOPROTEIN"/>
    <property type="match status" value="1"/>
</dbReference>
<dbReference type="Gene3D" id="3.40.50.10610">
    <property type="entry name" value="ABC-type transport auxiliary lipoprotein component"/>
    <property type="match status" value="1"/>
</dbReference>
<accession>A0ABQ1MF99</accession>
<keyword evidence="2" id="KW-0449">Lipoprotein</keyword>
<sequence length="216" mass="22680">MGRFAALALCFAVTACASQVKAPDYTAFKAAKPRTILVLPPVNHTPDIKATSGLLSQMTLPLAEGGYYVIPVTLETETFRQNGLSVPDEIIQVPAEKLRTIYGADAVLYTTITDYGSVYHVINSNTVVTASAKLVDLKTGSVLWTGTGTASSAEKNQNSGAGGLIGVLVNAAINQVVDSLTDESFVEAGTAANRLLKVGPPDGLLYGPRSVKYDTD</sequence>
<evidence type="ECO:0000256" key="1">
    <source>
        <dbReference type="SAM" id="SignalP"/>
    </source>
</evidence>
<organism evidence="2 3">
    <name type="scientific">Asaia siamensis</name>
    <dbReference type="NCBI Taxonomy" id="110479"/>
    <lineage>
        <taxon>Bacteria</taxon>
        <taxon>Pseudomonadati</taxon>
        <taxon>Pseudomonadota</taxon>
        <taxon>Alphaproteobacteria</taxon>
        <taxon>Acetobacterales</taxon>
        <taxon>Acetobacteraceae</taxon>
        <taxon>Asaia</taxon>
    </lineage>
</organism>
<dbReference type="Proteomes" id="UP000637769">
    <property type="component" value="Unassembled WGS sequence"/>
</dbReference>
<name>A0ABQ1MF99_9PROT</name>
<protein>
    <submittedName>
        <fullName evidence="2">Lipoprotein</fullName>
    </submittedName>
</protein>